<keyword evidence="2" id="KW-1185">Reference proteome</keyword>
<protein>
    <submittedName>
        <fullName evidence="1">Uncharacterized protein</fullName>
    </submittedName>
</protein>
<sequence>MDFRAGAVQACETIGRLVEELNTNIALYDAAERASLYQNEGDAVDKHVLDLFLADFRLSGVHLRHDPARRDSFLNAASEAIHLSSKFSQVLTLNIYIYIVKLVNTIF</sequence>
<dbReference type="EMBL" id="CAAALY010006803">
    <property type="protein sequence ID" value="VEL09625.1"/>
    <property type="molecule type" value="Genomic_DNA"/>
</dbReference>
<dbReference type="OrthoDB" id="17530at2759"/>
<dbReference type="Proteomes" id="UP000784294">
    <property type="component" value="Unassembled WGS sequence"/>
</dbReference>
<evidence type="ECO:0000313" key="2">
    <source>
        <dbReference type="Proteomes" id="UP000784294"/>
    </source>
</evidence>
<dbReference type="AlphaFoldDB" id="A0A448WEA7"/>
<evidence type="ECO:0000313" key="1">
    <source>
        <dbReference type="EMBL" id="VEL09625.1"/>
    </source>
</evidence>
<accession>A0A448WEA7</accession>
<reference evidence="1" key="1">
    <citation type="submission" date="2018-11" db="EMBL/GenBank/DDBJ databases">
        <authorList>
            <consortium name="Pathogen Informatics"/>
        </authorList>
    </citation>
    <scope>NUCLEOTIDE SEQUENCE</scope>
</reference>
<dbReference type="SUPFAM" id="SSF55486">
    <property type="entry name" value="Metalloproteases ('zincins'), catalytic domain"/>
    <property type="match status" value="1"/>
</dbReference>
<gene>
    <name evidence="1" type="ORF">PXEA_LOCUS3065</name>
</gene>
<proteinExistence type="predicted"/>
<name>A0A448WEA7_9PLAT</name>
<comment type="caution">
    <text evidence="1">The sequence shown here is derived from an EMBL/GenBank/DDBJ whole genome shotgun (WGS) entry which is preliminary data.</text>
</comment>
<organism evidence="1 2">
    <name type="scientific">Protopolystoma xenopodis</name>
    <dbReference type="NCBI Taxonomy" id="117903"/>
    <lineage>
        <taxon>Eukaryota</taxon>
        <taxon>Metazoa</taxon>
        <taxon>Spiralia</taxon>
        <taxon>Lophotrochozoa</taxon>
        <taxon>Platyhelminthes</taxon>
        <taxon>Monogenea</taxon>
        <taxon>Polyopisthocotylea</taxon>
        <taxon>Polystomatidea</taxon>
        <taxon>Polystomatidae</taxon>
        <taxon>Protopolystoma</taxon>
    </lineage>
</organism>